<feature type="domain" description="Tyr recombinase" evidence="6">
    <location>
        <begin position="134"/>
        <end position="343"/>
    </location>
</feature>
<evidence type="ECO:0000256" key="5">
    <source>
        <dbReference type="SAM" id="Coils"/>
    </source>
</evidence>
<dbReference type="InterPro" id="IPR002104">
    <property type="entry name" value="Integrase_catalytic"/>
</dbReference>
<comment type="similarity">
    <text evidence="1">Belongs to the 'phage' integrase family.</text>
</comment>
<dbReference type="PROSITE" id="PS51898">
    <property type="entry name" value="TYR_RECOMBINASE"/>
    <property type="match status" value="1"/>
</dbReference>
<dbReference type="EMBL" id="SMFP01000034">
    <property type="protein sequence ID" value="TDE33320.1"/>
    <property type="molecule type" value="Genomic_DNA"/>
</dbReference>
<keyword evidence="3" id="KW-0238">DNA-binding</keyword>
<dbReference type="Gene3D" id="1.10.443.10">
    <property type="entry name" value="Intergrase catalytic core"/>
    <property type="match status" value="1"/>
</dbReference>
<evidence type="ECO:0000256" key="4">
    <source>
        <dbReference type="ARBA" id="ARBA00023172"/>
    </source>
</evidence>
<keyword evidence="5" id="KW-0175">Coiled coil</keyword>
<name>A0A4R5EG62_9RHOB</name>
<dbReference type="SUPFAM" id="SSF56349">
    <property type="entry name" value="DNA breaking-rejoining enzymes"/>
    <property type="match status" value="1"/>
</dbReference>
<dbReference type="CDD" id="cd00397">
    <property type="entry name" value="DNA_BRE_C"/>
    <property type="match status" value="1"/>
</dbReference>
<keyword evidence="4" id="KW-0233">DNA recombination</keyword>
<dbReference type="GO" id="GO:0003677">
    <property type="term" value="F:DNA binding"/>
    <property type="evidence" value="ECO:0007669"/>
    <property type="project" value="UniProtKB-KW"/>
</dbReference>
<dbReference type="PANTHER" id="PTHR30349:SF64">
    <property type="entry name" value="PROPHAGE INTEGRASE INTD-RELATED"/>
    <property type="match status" value="1"/>
</dbReference>
<reference evidence="7 8" key="1">
    <citation type="submission" date="2019-03" db="EMBL/GenBank/DDBJ databases">
        <authorList>
            <person name="Zhang S."/>
        </authorList>
    </citation>
    <scope>NUCLEOTIDE SEQUENCE [LARGE SCALE GENOMIC DNA]</scope>
    <source>
        <strain evidence="7 8">S4J41</strain>
    </source>
</reference>
<evidence type="ECO:0000259" key="6">
    <source>
        <dbReference type="PROSITE" id="PS51898"/>
    </source>
</evidence>
<dbReference type="GO" id="GO:0015074">
    <property type="term" value="P:DNA integration"/>
    <property type="evidence" value="ECO:0007669"/>
    <property type="project" value="UniProtKB-KW"/>
</dbReference>
<feature type="coiled-coil region" evidence="5">
    <location>
        <begin position="10"/>
        <end position="37"/>
    </location>
</feature>
<evidence type="ECO:0000313" key="7">
    <source>
        <dbReference type="EMBL" id="TDE33320.1"/>
    </source>
</evidence>
<gene>
    <name evidence="7" type="ORF">E1B25_21355</name>
</gene>
<organism evidence="7 8">
    <name type="scientific">Antarcticimicrobium sediminis</name>
    <dbReference type="NCBI Taxonomy" id="2546227"/>
    <lineage>
        <taxon>Bacteria</taxon>
        <taxon>Pseudomonadati</taxon>
        <taxon>Pseudomonadota</taxon>
        <taxon>Alphaproteobacteria</taxon>
        <taxon>Rhodobacterales</taxon>
        <taxon>Paracoccaceae</taxon>
        <taxon>Antarcticimicrobium</taxon>
    </lineage>
</organism>
<dbReference type="AlphaFoldDB" id="A0A4R5EG62"/>
<sequence>MVTQRSRTKMDKFNADNERVKRDYAEFLREADQKSEATVRGVEKALLRFEQFTGFADFGLFNRDQAKGFRKSLSTPVDDSKRLGNSTILSTLKAVQRFFRWLSVQPGFKSKIDSNAIAYFNLSEKDIRAANSSPSKPSPTMDQLKRVLASMPFETVLQRRDRAVFALIMMTGTRDNAASSLLLGHVDVERQMIVQDPKNVRTKNSKLIESVLLPLGPEVEDALLSWVTYLREDLDWQPDDPLFPQSQHRIDPQKGPVVDGIKLQIWSGFQPIRQIFRRAFEGAGLPYFTPHRVRNTVVEYAYLTCRTPEEFKAFSQNLGHESVVTTLSSYGQIPLARQRELIRNAGKSKDLDAKLERLLEMLDGGAK</sequence>
<dbReference type="Gene3D" id="1.10.150.130">
    <property type="match status" value="1"/>
</dbReference>
<dbReference type="InterPro" id="IPR011010">
    <property type="entry name" value="DNA_brk_join_enz"/>
</dbReference>
<protein>
    <submittedName>
        <fullName evidence="7">Site-specific integrase</fullName>
    </submittedName>
</protein>
<dbReference type="InterPro" id="IPR010998">
    <property type="entry name" value="Integrase_recombinase_N"/>
</dbReference>
<dbReference type="GO" id="GO:0006310">
    <property type="term" value="P:DNA recombination"/>
    <property type="evidence" value="ECO:0007669"/>
    <property type="project" value="UniProtKB-KW"/>
</dbReference>
<dbReference type="InterPro" id="IPR050090">
    <property type="entry name" value="Tyrosine_recombinase_XerCD"/>
</dbReference>
<evidence type="ECO:0000256" key="1">
    <source>
        <dbReference type="ARBA" id="ARBA00008857"/>
    </source>
</evidence>
<accession>A0A4R5EG62</accession>
<proteinExistence type="inferred from homology"/>
<dbReference type="InterPro" id="IPR013762">
    <property type="entry name" value="Integrase-like_cat_sf"/>
</dbReference>
<dbReference type="Proteomes" id="UP000294662">
    <property type="component" value="Unassembled WGS sequence"/>
</dbReference>
<comment type="caution">
    <text evidence="7">The sequence shown here is derived from an EMBL/GenBank/DDBJ whole genome shotgun (WGS) entry which is preliminary data.</text>
</comment>
<keyword evidence="2" id="KW-0229">DNA integration</keyword>
<evidence type="ECO:0000256" key="2">
    <source>
        <dbReference type="ARBA" id="ARBA00022908"/>
    </source>
</evidence>
<dbReference type="OrthoDB" id="7354488at2"/>
<evidence type="ECO:0000256" key="3">
    <source>
        <dbReference type="ARBA" id="ARBA00023125"/>
    </source>
</evidence>
<keyword evidence="8" id="KW-1185">Reference proteome</keyword>
<dbReference type="PANTHER" id="PTHR30349">
    <property type="entry name" value="PHAGE INTEGRASE-RELATED"/>
    <property type="match status" value="1"/>
</dbReference>
<evidence type="ECO:0000313" key="8">
    <source>
        <dbReference type="Proteomes" id="UP000294662"/>
    </source>
</evidence>